<keyword evidence="4" id="KW-0547">Nucleotide-binding</keyword>
<dbReference type="GO" id="GO:0042732">
    <property type="term" value="P:D-xylose metabolic process"/>
    <property type="evidence" value="ECO:0007669"/>
    <property type="project" value="UniProtKB-UniRule"/>
</dbReference>
<feature type="domain" description="Carbohydrate kinase FGGY N-terminal" evidence="5">
    <location>
        <begin position="128"/>
        <end position="290"/>
    </location>
</feature>
<evidence type="ECO:0000313" key="8">
    <source>
        <dbReference type="Proteomes" id="UP001177023"/>
    </source>
</evidence>
<dbReference type="InterPro" id="IPR000577">
    <property type="entry name" value="Carb_kinase_FGGY"/>
</dbReference>
<dbReference type="Pfam" id="PF02782">
    <property type="entry name" value="FGGY_C"/>
    <property type="match status" value="1"/>
</dbReference>
<dbReference type="EC" id="2.7.1.17" evidence="4"/>
<keyword evidence="4" id="KW-0067">ATP-binding</keyword>
<proteinExistence type="inferred from homology"/>
<dbReference type="GO" id="GO:0005829">
    <property type="term" value="C:cytosol"/>
    <property type="evidence" value="ECO:0007669"/>
    <property type="project" value="TreeGrafter"/>
</dbReference>
<comment type="catalytic activity">
    <reaction evidence="4">
        <text>D-xylulose + ATP = D-xylulose 5-phosphate + ADP + H(+)</text>
        <dbReference type="Rhea" id="RHEA:10964"/>
        <dbReference type="ChEBI" id="CHEBI:15378"/>
        <dbReference type="ChEBI" id="CHEBI:17140"/>
        <dbReference type="ChEBI" id="CHEBI:30616"/>
        <dbReference type="ChEBI" id="CHEBI:57737"/>
        <dbReference type="ChEBI" id="CHEBI:456216"/>
        <dbReference type="EC" id="2.7.1.17"/>
    </reaction>
</comment>
<dbReference type="GO" id="GO:0005524">
    <property type="term" value="F:ATP binding"/>
    <property type="evidence" value="ECO:0007669"/>
    <property type="project" value="UniProtKB-KW"/>
</dbReference>
<keyword evidence="4" id="KW-0119">Carbohydrate metabolism</keyword>
<dbReference type="InterPro" id="IPR043129">
    <property type="entry name" value="ATPase_NBD"/>
</dbReference>
<dbReference type="SUPFAM" id="SSF53067">
    <property type="entry name" value="Actin-like ATPase domain"/>
    <property type="match status" value="2"/>
</dbReference>
<keyword evidence="3 4" id="KW-0418">Kinase</keyword>
<evidence type="ECO:0000256" key="4">
    <source>
        <dbReference type="RuleBase" id="RU367058"/>
    </source>
</evidence>
<protein>
    <recommendedName>
        <fullName evidence="4">Xylulose kinase</fullName>
        <ecNumber evidence="4">2.7.1.17</ecNumber>
    </recommendedName>
</protein>
<evidence type="ECO:0000259" key="6">
    <source>
        <dbReference type="Pfam" id="PF02782"/>
    </source>
</evidence>
<organism evidence="7 8">
    <name type="scientific">Mesorhabditis spiculigera</name>
    <dbReference type="NCBI Taxonomy" id="96644"/>
    <lineage>
        <taxon>Eukaryota</taxon>
        <taxon>Metazoa</taxon>
        <taxon>Ecdysozoa</taxon>
        <taxon>Nematoda</taxon>
        <taxon>Chromadorea</taxon>
        <taxon>Rhabditida</taxon>
        <taxon>Rhabditina</taxon>
        <taxon>Rhabditomorpha</taxon>
        <taxon>Rhabditoidea</taxon>
        <taxon>Rhabditidae</taxon>
        <taxon>Mesorhabditinae</taxon>
        <taxon>Mesorhabditis</taxon>
    </lineage>
</organism>
<sequence length="526" mass="57419">MAEPLYIGLDLSTQQLKCIVLDLECKVKLTIAVNFDKDLPQFGTNNGVHQNGDVVTSPVSLWLAAVDLLFTKLAKSGEIDLRNVRAISGCGQQHGTVYWSEQAESILASELPLTSEEFLNAFTKIDCPIWMDSSTGEQCDRLESKVGGKLVLAQITGSRAYHRFSGSQIAKVAQYEQDVYSKTQNISLVSSFLGSLLIGKIAPIDYADGSGMNILDIHARTWSQDCLKALAPLDTCSAKFAEELKLKLGDPVSSYETLGKISKPLAGKYGFSPDCQILAFTGDNPASLVGLCVDEETLLISLGTSDTAMFTTKSPNACTDGHLFVHPNAEGWMGMACFKNGSLTRERIRKSIGFEWVDLNAILAKTDSGNGGNIGFYYDHNEIAPPIKAGDYRYPVENRAKFTPEIEIRAVLEGQFISKLVYAKRLGWNGKGKIVVTGGASINSALLQLIADIFDLPVFTIAVPDSAALGGALRARYGKELGTTKITGFEATNRVEPRGLRDVYKTLIEKYEELEVKLRKEHGFQE</sequence>
<keyword evidence="4" id="KW-0859">Xylose metabolism</keyword>
<dbReference type="PANTHER" id="PTHR10196:SF57">
    <property type="entry name" value="XYLULOSE KINASE"/>
    <property type="match status" value="1"/>
</dbReference>
<dbReference type="InterPro" id="IPR018485">
    <property type="entry name" value="FGGY_C"/>
</dbReference>
<dbReference type="AlphaFoldDB" id="A0AA36D066"/>
<dbReference type="GO" id="GO:0004856">
    <property type="term" value="F:D-xylulokinase activity"/>
    <property type="evidence" value="ECO:0007669"/>
    <property type="project" value="UniProtKB-UniRule"/>
</dbReference>
<comment type="function">
    <text evidence="4">Phosphorylates D-xylulose to produce D-xylulose 5-phosphate, a molecule that may play an important role in the regulation of glucose metabolism and lipogenesis.</text>
</comment>
<keyword evidence="8" id="KW-1185">Reference proteome</keyword>
<gene>
    <name evidence="7" type="ORF">MSPICULIGERA_LOCUS16853</name>
</gene>
<name>A0AA36D066_9BILA</name>
<evidence type="ECO:0000256" key="1">
    <source>
        <dbReference type="ARBA" id="ARBA00009156"/>
    </source>
</evidence>
<dbReference type="PIRSF" id="PIRSF000538">
    <property type="entry name" value="GlpK"/>
    <property type="match status" value="1"/>
</dbReference>
<dbReference type="GO" id="GO:0005997">
    <property type="term" value="P:xylulose metabolic process"/>
    <property type="evidence" value="ECO:0007669"/>
    <property type="project" value="UniProtKB-UniRule"/>
</dbReference>
<comment type="caution">
    <text evidence="7">The sequence shown here is derived from an EMBL/GenBank/DDBJ whole genome shotgun (WGS) entry which is preliminary data.</text>
</comment>
<accession>A0AA36D066</accession>
<reference evidence="7" key="1">
    <citation type="submission" date="2023-06" db="EMBL/GenBank/DDBJ databases">
        <authorList>
            <person name="Delattre M."/>
        </authorList>
    </citation>
    <scope>NUCLEOTIDE SEQUENCE</scope>
    <source>
        <strain evidence="7">AF72</strain>
    </source>
</reference>
<dbReference type="PANTHER" id="PTHR10196">
    <property type="entry name" value="SUGAR KINASE"/>
    <property type="match status" value="1"/>
</dbReference>
<evidence type="ECO:0000256" key="3">
    <source>
        <dbReference type="ARBA" id="ARBA00022777"/>
    </source>
</evidence>
<feature type="domain" description="Carbohydrate kinase FGGY C-terminal" evidence="6">
    <location>
        <begin position="299"/>
        <end position="476"/>
    </location>
</feature>
<dbReference type="CDD" id="cd07776">
    <property type="entry name" value="ASKHA_NBD_FGGY_SpXK-like"/>
    <property type="match status" value="1"/>
</dbReference>
<dbReference type="InterPro" id="IPR018484">
    <property type="entry name" value="FGGY_N"/>
</dbReference>
<keyword evidence="2 4" id="KW-0808">Transferase</keyword>
<dbReference type="Gene3D" id="3.30.420.40">
    <property type="match status" value="2"/>
</dbReference>
<comment type="similarity">
    <text evidence="1 4">Belongs to the FGGY kinase family.</text>
</comment>
<dbReference type="Proteomes" id="UP001177023">
    <property type="component" value="Unassembled WGS sequence"/>
</dbReference>
<dbReference type="Pfam" id="PF00370">
    <property type="entry name" value="FGGY_N"/>
    <property type="match status" value="1"/>
</dbReference>
<evidence type="ECO:0000313" key="7">
    <source>
        <dbReference type="EMBL" id="CAJ0578608.1"/>
    </source>
</evidence>
<evidence type="ECO:0000256" key="2">
    <source>
        <dbReference type="ARBA" id="ARBA00022679"/>
    </source>
</evidence>
<evidence type="ECO:0000259" key="5">
    <source>
        <dbReference type="Pfam" id="PF00370"/>
    </source>
</evidence>
<dbReference type="InterPro" id="IPR042024">
    <property type="entry name" value="D-XK_euk"/>
</dbReference>
<feature type="non-terminal residue" evidence="7">
    <location>
        <position position="526"/>
    </location>
</feature>
<dbReference type="EMBL" id="CATQJA010002654">
    <property type="protein sequence ID" value="CAJ0578608.1"/>
    <property type="molecule type" value="Genomic_DNA"/>
</dbReference>